<gene>
    <name evidence="1" type="ORF">RHMOL_Rhmol05G0091700</name>
</gene>
<accession>A0ACC0NN81</accession>
<organism evidence="1 2">
    <name type="scientific">Rhododendron molle</name>
    <name type="common">Chinese azalea</name>
    <name type="synonym">Azalea mollis</name>
    <dbReference type="NCBI Taxonomy" id="49168"/>
    <lineage>
        <taxon>Eukaryota</taxon>
        <taxon>Viridiplantae</taxon>
        <taxon>Streptophyta</taxon>
        <taxon>Embryophyta</taxon>
        <taxon>Tracheophyta</taxon>
        <taxon>Spermatophyta</taxon>
        <taxon>Magnoliopsida</taxon>
        <taxon>eudicotyledons</taxon>
        <taxon>Gunneridae</taxon>
        <taxon>Pentapetalae</taxon>
        <taxon>asterids</taxon>
        <taxon>Ericales</taxon>
        <taxon>Ericaceae</taxon>
        <taxon>Ericoideae</taxon>
        <taxon>Rhodoreae</taxon>
        <taxon>Rhododendron</taxon>
    </lineage>
</organism>
<evidence type="ECO:0000313" key="2">
    <source>
        <dbReference type="Proteomes" id="UP001062846"/>
    </source>
</evidence>
<dbReference type="Proteomes" id="UP001062846">
    <property type="component" value="Chromosome 5"/>
</dbReference>
<proteinExistence type="predicted"/>
<reference evidence="1" key="1">
    <citation type="submission" date="2022-02" db="EMBL/GenBank/DDBJ databases">
        <title>Plant Genome Project.</title>
        <authorList>
            <person name="Zhang R.-G."/>
        </authorList>
    </citation>
    <scope>NUCLEOTIDE SEQUENCE</scope>
    <source>
        <strain evidence="1">AT1</strain>
    </source>
</reference>
<evidence type="ECO:0000313" key="1">
    <source>
        <dbReference type="EMBL" id="KAI8554346.1"/>
    </source>
</evidence>
<sequence>MVSEYGLALVGNLADRDEGGETYFGLVSMCRLIQRRVGKNRGVCVGRDASQELSFCFKKPGSGEEHGKLFPFVSFGAWLVSSNTGAAAWVMETGEVDVPYQAVQCKASSATLVEITAGLMVLQWAIQQKMERICIKTDCEVFVQGLMDWQSAPFDVQPALSDFCSLCSNFLVVKVIKVSRLVVKVAHSKAKAALSHM</sequence>
<keyword evidence="2" id="KW-1185">Reference proteome</keyword>
<comment type="caution">
    <text evidence="1">The sequence shown here is derived from an EMBL/GenBank/DDBJ whole genome shotgun (WGS) entry which is preliminary data.</text>
</comment>
<protein>
    <submittedName>
        <fullName evidence="1">Uncharacterized protein</fullName>
    </submittedName>
</protein>
<dbReference type="EMBL" id="CM046392">
    <property type="protein sequence ID" value="KAI8554346.1"/>
    <property type="molecule type" value="Genomic_DNA"/>
</dbReference>
<name>A0ACC0NN81_RHOML</name>